<protein>
    <submittedName>
        <fullName evidence="1">Uncharacterized protein</fullName>
    </submittedName>
</protein>
<reference evidence="1" key="1">
    <citation type="submission" date="2023-04" db="EMBL/GenBank/DDBJ databases">
        <title>Draft Genome sequencing of Naganishia species isolated from polar environments using Oxford Nanopore Technology.</title>
        <authorList>
            <person name="Leo P."/>
            <person name="Venkateswaran K."/>
        </authorList>
    </citation>
    <scope>NUCLEOTIDE SEQUENCE</scope>
    <source>
        <strain evidence="1">MNA-CCFEE 5262</strain>
    </source>
</reference>
<proteinExistence type="predicted"/>
<dbReference type="EMBL" id="JASBWS010000091">
    <property type="protein sequence ID" value="KAJ9098559.1"/>
    <property type="molecule type" value="Genomic_DNA"/>
</dbReference>
<keyword evidence="2" id="KW-1185">Reference proteome</keyword>
<dbReference type="Proteomes" id="UP001230649">
    <property type="component" value="Unassembled WGS sequence"/>
</dbReference>
<sequence>MPDQDQTSLPSPTNILNRLPDYLDLVLTLAEVMTDMQAYGSLAALSSVNREYHGMLQPYLKRTKKRIVLKMSKLEYLPQERFKDIEIVECSPESLLPSSDSIAGTRGPSRYAAGLQPWLFTFRGPAKMYLPDLQERWFPDVEVVRLVVDERQTTVEERLGCDHDYYHDCCEPEWEVFGNYLETFLNDSAASHYATTFRLQNMTPPTDALKHRFLYEVDMVTSFGKAFQYRREYNTKFGAMYNVLYDEVDYRECETHGFDNIHFSNISGELEQITFRTYRYTRSGYCVDKSFSAEAFWDLDNELREMANECLDLSNREANFCFELFVHHGKPSWVPRVNMEPVFSVSFQPDIKGTKVRKTARFIDQEAFGMQREWRMWKM</sequence>
<accession>A0ACC2VGM7</accession>
<gene>
    <name evidence="1" type="ORF">QFC20_005901</name>
</gene>
<organism evidence="1 2">
    <name type="scientific">Naganishia adeliensis</name>
    <dbReference type="NCBI Taxonomy" id="92952"/>
    <lineage>
        <taxon>Eukaryota</taxon>
        <taxon>Fungi</taxon>
        <taxon>Dikarya</taxon>
        <taxon>Basidiomycota</taxon>
        <taxon>Agaricomycotina</taxon>
        <taxon>Tremellomycetes</taxon>
        <taxon>Filobasidiales</taxon>
        <taxon>Filobasidiaceae</taxon>
        <taxon>Naganishia</taxon>
    </lineage>
</organism>
<evidence type="ECO:0000313" key="1">
    <source>
        <dbReference type="EMBL" id="KAJ9098559.1"/>
    </source>
</evidence>
<name>A0ACC2VGM7_9TREE</name>
<evidence type="ECO:0000313" key="2">
    <source>
        <dbReference type="Proteomes" id="UP001230649"/>
    </source>
</evidence>
<comment type="caution">
    <text evidence="1">The sequence shown here is derived from an EMBL/GenBank/DDBJ whole genome shotgun (WGS) entry which is preliminary data.</text>
</comment>